<dbReference type="InterPro" id="IPR007569">
    <property type="entry name" value="DUF559"/>
</dbReference>
<evidence type="ECO:0000313" key="3">
    <source>
        <dbReference type="Proteomes" id="UP000178107"/>
    </source>
</evidence>
<sequence>MKYNFIPYDKNLVLRARELRNNQTEAEKYFWTNVLKSKKFKTFIFLRQKPVGNFIVDFYCSRLLLGIEIDGHIHDKNRDKERDNILKEKFGITVLRYRNEDVMDNPEKIVKDLLRQMKG</sequence>
<dbReference type="Proteomes" id="UP000178107">
    <property type="component" value="Unassembled WGS sequence"/>
</dbReference>
<accession>A0A1G2SZ45</accession>
<proteinExistence type="predicted"/>
<reference evidence="2 3" key="1">
    <citation type="journal article" date="2016" name="Nat. Commun.">
        <title>Thousands of microbial genomes shed light on interconnected biogeochemical processes in an aquifer system.</title>
        <authorList>
            <person name="Anantharaman K."/>
            <person name="Brown C.T."/>
            <person name="Hug L.A."/>
            <person name="Sharon I."/>
            <person name="Castelle C.J."/>
            <person name="Probst A.J."/>
            <person name="Thomas B.C."/>
            <person name="Singh A."/>
            <person name="Wilkins M.J."/>
            <person name="Karaoz U."/>
            <person name="Brodie E.L."/>
            <person name="Williams K.H."/>
            <person name="Hubbard S.S."/>
            <person name="Banfield J.F."/>
        </authorList>
    </citation>
    <scope>NUCLEOTIDE SEQUENCE [LARGE SCALE GENOMIC DNA]</scope>
</reference>
<gene>
    <name evidence="2" type="ORF">A2838_01515</name>
</gene>
<protein>
    <recommendedName>
        <fullName evidence="1">DUF559 domain-containing protein</fullName>
    </recommendedName>
</protein>
<dbReference type="InterPro" id="IPR011335">
    <property type="entry name" value="Restrct_endonuc-II-like"/>
</dbReference>
<dbReference type="Gene3D" id="3.40.960.10">
    <property type="entry name" value="VSR Endonuclease"/>
    <property type="match status" value="1"/>
</dbReference>
<evidence type="ECO:0000313" key="2">
    <source>
        <dbReference type="EMBL" id="OHA90265.1"/>
    </source>
</evidence>
<dbReference type="EMBL" id="MHVH01000005">
    <property type="protein sequence ID" value="OHA90265.1"/>
    <property type="molecule type" value="Genomic_DNA"/>
</dbReference>
<evidence type="ECO:0000259" key="1">
    <source>
        <dbReference type="Pfam" id="PF04480"/>
    </source>
</evidence>
<comment type="caution">
    <text evidence="2">The sequence shown here is derived from an EMBL/GenBank/DDBJ whole genome shotgun (WGS) entry which is preliminary data.</text>
</comment>
<feature type="domain" description="DUF559" evidence="1">
    <location>
        <begin position="12"/>
        <end position="117"/>
    </location>
</feature>
<dbReference type="AlphaFoldDB" id="A0A1G2SZ45"/>
<dbReference type="PANTHER" id="PTHR38590:SF1">
    <property type="entry name" value="BLL0828 PROTEIN"/>
    <property type="match status" value="1"/>
</dbReference>
<dbReference type="SUPFAM" id="SSF52980">
    <property type="entry name" value="Restriction endonuclease-like"/>
    <property type="match status" value="1"/>
</dbReference>
<dbReference type="InterPro" id="IPR047216">
    <property type="entry name" value="Endonuclease_DUF559_bact"/>
</dbReference>
<dbReference type="Pfam" id="PF04480">
    <property type="entry name" value="DUF559"/>
    <property type="match status" value="1"/>
</dbReference>
<name>A0A1G2SZ45_9BACT</name>
<organism evidence="2 3">
    <name type="scientific">Candidatus Zambryskibacteria bacterium RIFCSPHIGHO2_01_FULL_46_25</name>
    <dbReference type="NCBI Taxonomy" id="1802738"/>
    <lineage>
        <taxon>Bacteria</taxon>
        <taxon>Candidatus Zambryskiibacteriota</taxon>
    </lineage>
</organism>
<dbReference type="PANTHER" id="PTHR38590">
    <property type="entry name" value="BLL0828 PROTEIN"/>
    <property type="match status" value="1"/>
</dbReference>
<dbReference type="CDD" id="cd01038">
    <property type="entry name" value="Endonuclease_DUF559"/>
    <property type="match status" value="1"/>
</dbReference>